<dbReference type="OrthoDB" id="6357136at2759"/>
<gene>
    <name evidence="1" type="ORF">B4U79_11679</name>
</gene>
<accession>A0A3S3RQD8</accession>
<protein>
    <submittedName>
        <fullName evidence="1">Uncharacterized protein</fullName>
    </submittedName>
</protein>
<dbReference type="STRING" id="1965070.A0A3S3RQD8"/>
<evidence type="ECO:0000313" key="1">
    <source>
        <dbReference type="EMBL" id="RWS03153.1"/>
    </source>
</evidence>
<organism evidence="1 2">
    <name type="scientific">Dinothrombium tinctorium</name>
    <dbReference type="NCBI Taxonomy" id="1965070"/>
    <lineage>
        <taxon>Eukaryota</taxon>
        <taxon>Metazoa</taxon>
        <taxon>Ecdysozoa</taxon>
        <taxon>Arthropoda</taxon>
        <taxon>Chelicerata</taxon>
        <taxon>Arachnida</taxon>
        <taxon>Acari</taxon>
        <taxon>Acariformes</taxon>
        <taxon>Trombidiformes</taxon>
        <taxon>Prostigmata</taxon>
        <taxon>Anystina</taxon>
        <taxon>Parasitengona</taxon>
        <taxon>Trombidioidea</taxon>
        <taxon>Trombidiidae</taxon>
        <taxon>Dinothrombium</taxon>
    </lineage>
</organism>
<dbReference type="Pfam" id="PF16062">
    <property type="entry name" value="MavL-like"/>
    <property type="match status" value="1"/>
</dbReference>
<dbReference type="EMBL" id="NCKU01006792">
    <property type="protein sequence ID" value="RWS03153.1"/>
    <property type="molecule type" value="Genomic_DNA"/>
</dbReference>
<name>A0A3S3RQD8_9ACAR</name>
<reference evidence="1 2" key="1">
    <citation type="journal article" date="2018" name="Gigascience">
        <title>Genomes of trombidid mites reveal novel predicted allergens and laterally-transferred genes associated with secondary metabolism.</title>
        <authorList>
            <person name="Dong X."/>
            <person name="Chaisiri K."/>
            <person name="Xia D."/>
            <person name="Armstrong S.D."/>
            <person name="Fang Y."/>
            <person name="Donnelly M.J."/>
            <person name="Kadowaki T."/>
            <person name="McGarry J.W."/>
            <person name="Darby A.C."/>
            <person name="Makepeace B.L."/>
        </authorList>
    </citation>
    <scope>NUCLEOTIDE SEQUENCE [LARGE SCALE GENOMIC DNA]</scope>
    <source>
        <strain evidence="1">UoL-WK</strain>
    </source>
</reference>
<dbReference type="InterPro" id="IPR032063">
    <property type="entry name" value="MavL-like"/>
</dbReference>
<sequence length="455" mass="52146">MASSINSFEDLVENSENFFARIPTTDNRVENIAAEDEVKRRKIVEHANGTRIVVLKTVLSLIDDFLAVKREYGSSVERNLYENMSRNEFIQRLILKRPLMFVGQLDRSILRDGTSLMYGEDWPRVGSDNEGDIHLVDYLSYDEMQISALIGVSTPTYFINNGARDNAAIKDKSENYQETGIIVGLVGARFAKIGKMEYQHIIVSSDQSTIEFGYGKDALVGESCDDYYSNKLKYYFHRYLFGKKPKNTTHDAKLLKIWAKFYDLGDGENFYFPTHKEIAKRVQNEKEKLIQIATPKKDRSLTFDSFFNVEVYKKRMTVTAQTLLLEANKRGEELCNKVYLHIVGFGLGVWQILPQQAALLIQCFADCIESLCLPWISTMNFSWFPRDLDYCGKTRNDTDELLVTSYAWDSNSFPGNEYWFGSLITSSDPAAACCSTIPQLQNPYINPFYENIQVL</sequence>
<comment type="caution">
    <text evidence="1">The sequence shown here is derived from an EMBL/GenBank/DDBJ whole genome shotgun (WGS) entry which is preliminary data.</text>
</comment>
<evidence type="ECO:0000313" key="2">
    <source>
        <dbReference type="Proteomes" id="UP000285301"/>
    </source>
</evidence>
<dbReference type="Proteomes" id="UP000285301">
    <property type="component" value="Unassembled WGS sequence"/>
</dbReference>
<dbReference type="AlphaFoldDB" id="A0A3S3RQD8"/>
<proteinExistence type="predicted"/>
<keyword evidence="2" id="KW-1185">Reference proteome</keyword>